<comment type="caution">
    <text evidence="2">The sequence shown here is derived from an EMBL/GenBank/DDBJ whole genome shotgun (WGS) entry which is preliminary data.</text>
</comment>
<dbReference type="Proteomes" id="UP001218218">
    <property type="component" value="Unassembled WGS sequence"/>
</dbReference>
<organism evidence="2 3">
    <name type="scientific">Mycena albidolilacea</name>
    <dbReference type="NCBI Taxonomy" id="1033008"/>
    <lineage>
        <taxon>Eukaryota</taxon>
        <taxon>Fungi</taxon>
        <taxon>Dikarya</taxon>
        <taxon>Basidiomycota</taxon>
        <taxon>Agaricomycotina</taxon>
        <taxon>Agaricomycetes</taxon>
        <taxon>Agaricomycetidae</taxon>
        <taxon>Agaricales</taxon>
        <taxon>Marasmiineae</taxon>
        <taxon>Mycenaceae</taxon>
        <taxon>Mycena</taxon>
    </lineage>
</organism>
<evidence type="ECO:0000256" key="1">
    <source>
        <dbReference type="SAM" id="MobiDB-lite"/>
    </source>
</evidence>
<keyword evidence="3" id="KW-1185">Reference proteome</keyword>
<evidence type="ECO:0000313" key="2">
    <source>
        <dbReference type="EMBL" id="KAJ7361665.1"/>
    </source>
</evidence>
<protein>
    <submittedName>
        <fullName evidence="2">Uncharacterized protein</fullName>
    </submittedName>
</protein>
<feature type="compositionally biased region" description="Low complexity" evidence="1">
    <location>
        <begin position="10"/>
        <end position="34"/>
    </location>
</feature>
<proteinExistence type="predicted"/>
<gene>
    <name evidence="2" type="ORF">DFH08DRAFT_952191</name>
</gene>
<dbReference type="AlphaFoldDB" id="A0AAD7AL51"/>
<sequence>MENPPNASDSASTSSEPRTPSSGSSGSDRGSPSTERYHPYGGEKRKKAKTTAKPTKTNRKIWPCAHEKALFNIWELTELGVTQRRPIYVASLEAHIDRLHAQLAGLGPEFFPVDMEELERLKGLNAKTCKTMIASLHNNLMQDHERLLELQRTNETLEAALHTERR</sequence>
<accession>A0AAD7AL51</accession>
<dbReference type="EMBL" id="JARIHO010000005">
    <property type="protein sequence ID" value="KAJ7361665.1"/>
    <property type="molecule type" value="Genomic_DNA"/>
</dbReference>
<reference evidence="2" key="1">
    <citation type="submission" date="2023-03" db="EMBL/GenBank/DDBJ databases">
        <title>Massive genome expansion in bonnet fungi (Mycena s.s.) driven by repeated elements and novel gene families across ecological guilds.</title>
        <authorList>
            <consortium name="Lawrence Berkeley National Laboratory"/>
            <person name="Harder C.B."/>
            <person name="Miyauchi S."/>
            <person name="Viragh M."/>
            <person name="Kuo A."/>
            <person name="Thoen E."/>
            <person name="Andreopoulos B."/>
            <person name="Lu D."/>
            <person name="Skrede I."/>
            <person name="Drula E."/>
            <person name="Henrissat B."/>
            <person name="Morin E."/>
            <person name="Kohler A."/>
            <person name="Barry K."/>
            <person name="LaButti K."/>
            <person name="Morin E."/>
            <person name="Salamov A."/>
            <person name="Lipzen A."/>
            <person name="Mereny Z."/>
            <person name="Hegedus B."/>
            <person name="Baldrian P."/>
            <person name="Stursova M."/>
            <person name="Weitz H."/>
            <person name="Taylor A."/>
            <person name="Grigoriev I.V."/>
            <person name="Nagy L.G."/>
            <person name="Martin F."/>
            <person name="Kauserud H."/>
        </authorList>
    </citation>
    <scope>NUCLEOTIDE SEQUENCE</scope>
    <source>
        <strain evidence="2">CBHHK002</strain>
    </source>
</reference>
<evidence type="ECO:0000313" key="3">
    <source>
        <dbReference type="Proteomes" id="UP001218218"/>
    </source>
</evidence>
<feature type="region of interest" description="Disordered" evidence="1">
    <location>
        <begin position="1"/>
        <end position="57"/>
    </location>
</feature>
<name>A0AAD7AL51_9AGAR</name>